<dbReference type="PANTHER" id="PTHR43394">
    <property type="entry name" value="ATP-DEPENDENT PERMEASE MDL1, MITOCHONDRIAL"/>
    <property type="match status" value="1"/>
</dbReference>
<evidence type="ECO:0000256" key="2">
    <source>
        <dbReference type="ARBA" id="ARBA00022448"/>
    </source>
</evidence>
<evidence type="ECO:0000313" key="15">
    <source>
        <dbReference type="Proteomes" id="UP000261284"/>
    </source>
</evidence>
<evidence type="ECO:0000259" key="11">
    <source>
        <dbReference type="PROSITE" id="PS50893"/>
    </source>
</evidence>
<dbReference type="PROSITE" id="PS50893">
    <property type="entry name" value="ABC_TRANSPORTER_2"/>
    <property type="match status" value="1"/>
</dbReference>
<dbReference type="CDD" id="cd02418">
    <property type="entry name" value="Peptidase_C39B"/>
    <property type="match status" value="1"/>
</dbReference>
<dbReference type="InterPro" id="IPR005074">
    <property type="entry name" value="Peptidase_C39"/>
</dbReference>
<keyword evidence="9 10" id="KW-0472">Membrane</keyword>
<dbReference type="Pfam" id="PF03412">
    <property type="entry name" value="Peptidase_C39"/>
    <property type="match status" value="1"/>
</dbReference>
<dbReference type="PANTHER" id="PTHR43394:SF1">
    <property type="entry name" value="ATP-BINDING CASSETTE SUB-FAMILY B MEMBER 10, MITOCHONDRIAL"/>
    <property type="match status" value="1"/>
</dbReference>
<dbReference type="Gene3D" id="3.40.50.300">
    <property type="entry name" value="P-loop containing nucleotide triphosphate hydrolases"/>
    <property type="match status" value="1"/>
</dbReference>
<keyword evidence="15" id="KW-1185">Reference proteome</keyword>
<evidence type="ECO:0000256" key="4">
    <source>
        <dbReference type="ARBA" id="ARBA00022692"/>
    </source>
</evidence>
<keyword evidence="8 10" id="KW-1133">Transmembrane helix</keyword>
<dbReference type="OrthoDB" id="9760358at2"/>
<evidence type="ECO:0000259" key="13">
    <source>
        <dbReference type="PROSITE" id="PS50990"/>
    </source>
</evidence>
<keyword evidence="7" id="KW-0067">ATP-binding</keyword>
<dbReference type="GO" id="GO:0015421">
    <property type="term" value="F:ABC-type oligopeptide transporter activity"/>
    <property type="evidence" value="ECO:0007669"/>
    <property type="project" value="TreeGrafter"/>
</dbReference>
<dbReference type="GO" id="GO:0008233">
    <property type="term" value="F:peptidase activity"/>
    <property type="evidence" value="ECO:0007669"/>
    <property type="project" value="InterPro"/>
</dbReference>
<dbReference type="InterPro" id="IPR039421">
    <property type="entry name" value="Type_1_exporter"/>
</dbReference>
<dbReference type="Gene3D" id="1.20.1560.10">
    <property type="entry name" value="ABC transporter type 1, transmembrane domain"/>
    <property type="match status" value="1"/>
</dbReference>
<evidence type="ECO:0000259" key="12">
    <source>
        <dbReference type="PROSITE" id="PS50929"/>
    </source>
</evidence>
<comment type="subcellular location">
    <subcellularLocation>
        <location evidence="1">Cell membrane</location>
        <topology evidence="1">Multi-pass membrane protein</topology>
    </subcellularLocation>
</comment>
<evidence type="ECO:0000256" key="9">
    <source>
        <dbReference type="ARBA" id="ARBA00023136"/>
    </source>
</evidence>
<keyword evidence="2" id="KW-0813">Transport</keyword>
<keyword evidence="5" id="KW-0547">Nucleotide-binding</keyword>
<evidence type="ECO:0000256" key="6">
    <source>
        <dbReference type="ARBA" id="ARBA00022801"/>
    </source>
</evidence>
<evidence type="ECO:0000256" key="8">
    <source>
        <dbReference type="ARBA" id="ARBA00022989"/>
    </source>
</evidence>
<feature type="domain" description="ABC transmembrane type-1" evidence="12">
    <location>
        <begin position="178"/>
        <end position="457"/>
    </location>
</feature>
<dbReference type="GO" id="GO:0016887">
    <property type="term" value="F:ATP hydrolysis activity"/>
    <property type="evidence" value="ECO:0007669"/>
    <property type="project" value="InterPro"/>
</dbReference>
<feature type="transmembrane region" description="Helical" evidence="10">
    <location>
        <begin position="285"/>
        <end position="306"/>
    </location>
</feature>
<evidence type="ECO:0000256" key="10">
    <source>
        <dbReference type="SAM" id="Phobius"/>
    </source>
</evidence>
<evidence type="ECO:0000313" key="14">
    <source>
        <dbReference type="EMBL" id="RFM26700.1"/>
    </source>
</evidence>
<dbReference type="CDD" id="cd18571">
    <property type="entry name" value="ABC_6TM_peptidase_like"/>
    <property type="match status" value="1"/>
</dbReference>
<feature type="transmembrane region" description="Helical" evidence="10">
    <location>
        <begin position="207"/>
        <end position="229"/>
    </location>
</feature>
<keyword evidence="6" id="KW-0378">Hydrolase</keyword>
<organism evidence="14 15">
    <name type="scientific">Deminuibacter soli</name>
    <dbReference type="NCBI Taxonomy" id="2291815"/>
    <lineage>
        <taxon>Bacteria</taxon>
        <taxon>Pseudomonadati</taxon>
        <taxon>Bacteroidota</taxon>
        <taxon>Chitinophagia</taxon>
        <taxon>Chitinophagales</taxon>
        <taxon>Chitinophagaceae</taxon>
        <taxon>Deminuibacter</taxon>
    </lineage>
</organism>
<protein>
    <submittedName>
        <fullName evidence="14">Peptidase domain-containing ABC transporter</fullName>
    </submittedName>
</protein>
<dbReference type="GO" id="GO:0005524">
    <property type="term" value="F:ATP binding"/>
    <property type="evidence" value="ECO:0007669"/>
    <property type="project" value="UniProtKB-KW"/>
</dbReference>
<dbReference type="InterPro" id="IPR036640">
    <property type="entry name" value="ABC1_TM_sf"/>
</dbReference>
<dbReference type="SUPFAM" id="SSF90123">
    <property type="entry name" value="ABC transporter transmembrane region"/>
    <property type="match status" value="1"/>
</dbReference>
<dbReference type="Proteomes" id="UP000261284">
    <property type="component" value="Unassembled WGS sequence"/>
</dbReference>
<evidence type="ECO:0000256" key="7">
    <source>
        <dbReference type="ARBA" id="ARBA00022840"/>
    </source>
</evidence>
<dbReference type="PROSITE" id="PS50990">
    <property type="entry name" value="PEPTIDASE_C39"/>
    <property type="match status" value="1"/>
</dbReference>
<dbReference type="PROSITE" id="PS50929">
    <property type="entry name" value="ABC_TM1F"/>
    <property type="match status" value="1"/>
</dbReference>
<dbReference type="InterPro" id="IPR003439">
    <property type="entry name" value="ABC_transporter-like_ATP-bd"/>
</dbReference>
<feature type="transmembrane region" description="Helical" evidence="10">
    <location>
        <begin position="174"/>
        <end position="195"/>
    </location>
</feature>
<proteinExistence type="predicted"/>
<dbReference type="Gene3D" id="3.90.70.10">
    <property type="entry name" value="Cysteine proteinases"/>
    <property type="match status" value="1"/>
</dbReference>
<dbReference type="GO" id="GO:0005886">
    <property type="term" value="C:plasma membrane"/>
    <property type="evidence" value="ECO:0007669"/>
    <property type="project" value="UniProtKB-SubCell"/>
</dbReference>
<feature type="transmembrane region" description="Helical" evidence="10">
    <location>
        <begin position="312"/>
        <end position="333"/>
    </location>
</feature>
<dbReference type="Pfam" id="PF00664">
    <property type="entry name" value="ABC_membrane"/>
    <property type="match status" value="1"/>
</dbReference>
<reference evidence="14 15" key="1">
    <citation type="submission" date="2018-08" db="EMBL/GenBank/DDBJ databases">
        <title>Chitinophagaceae sp. K23C18032701, a novel bacterium isolated from forest soil.</title>
        <authorList>
            <person name="Wang C."/>
        </authorList>
    </citation>
    <scope>NUCLEOTIDE SEQUENCE [LARGE SCALE GENOMIC DNA]</scope>
    <source>
        <strain evidence="14 15">K23C18032701</strain>
    </source>
</reference>
<dbReference type="PROSITE" id="PS00211">
    <property type="entry name" value="ABC_TRANSPORTER_1"/>
    <property type="match status" value="1"/>
</dbReference>
<dbReference type="InterPro" id="IPR011527">
    <property type="entry name" value="ABC1_TM_dom"/>
</dbReference>
<dbReference type="FunFam" id="3.40.50.300:FF:000299">
    <property type="entry name" value="ABC transporter ATP-binding protein/permease"/>
    <property type="match status" value="1"/>
</dbReference>
<evidence type="ECO:0000256" key="1">
    <source>
        <dbReference type="ARBA" id="ARBA00004651"/>
    </source>
</evidence>
<dbReference type="GO" id="GO:0006508">
    <property type="term" value="P:proteolysis"/>
    <property type="evidence" value="ECO:0007669"/>
    <property type="project" value="InterPro"/>
</dbReference>
<evidence type="ECO:0000256" key="5">
    <source>
        <dbReference type="ARBA" id="ARBA00022741"/>
    </source>
</evidence>
<gene>
    <name evidence="14" type="ORF">DXN05_19220</name>
</gene>
<feature type="domain" description="Peptidase C39" evidence="13">
    <location>
        <begin position="10"/>
        <end position="136"/>
    </location>
</feature>
<dbReference type="SUPFAM" id="SSF52540">
    <property type="entry name" value="P-loop containing nucleoside triphosphate hydrolases"/>
    <property type="match status" value="1"/>
</dbReference>
<dbReference type="Pfam" id="PF00005">
    <property type="entry name" value="ABC_tran"/>
    <property type="match status" value="1"/>
</dbReference>
<accession>A0A3E1NFF2</accession>
<evidence type="ECO:0000256" key="3">
    <source>
        <dbReference type="ARBA" id="ARBA00022475"/>
    </source>
</evidence>
<dbReference type="AlphaFoldDB" id="A0A3E1NFF2"/>
<name>A0A3E1NFF2_9BACT</name>
<dbReference type="InterPro" id="IPR003593">
    <property type="entry name" value="AAA+_ATPase"/>
</dbReference>
<dbReference type="RefSeq" id="WP_116848904.1">
    <property type="nucleotide sequence ID" value="NZ_QTJU01000008.1"/>
</dbReference>
<keyword evidence="3" id="KW-1003">Cell membrane</keyword>
<comment type="caution">
    <text evidence="14">The sequence shown here is derived from an EMBL/GenBank/DDBJ whole genome shotgun (WGS) entry which is preliminary data.</text>
</comment>
<feature type="domain" description="ABC transporter" evidence="11">
    <location>
        <begin position="507"/>
        <end position="742"/>
    </location>
</feature>
<sequence length="749" mass="85224">MRKDFHVYRQLDQMDCGPTCLRMIARYYGKHYSLQTLREYSNITREGVSLKGISEAADKIGLRSIAAKLTFEQLDEEVQLPCILHWNQRHFVVLPPQNYNRKKKNSKILIADPGHGLVKVSMATFLKAWVSTEDGQGIVLALEPAPFFYEQEAEKRNTRGLLFLLRYLQPYQKYVLQLLLGMFVASILSLIAPFLTQSLVDYGINQANLHFIYLMLIAQLCLFFGNTAIEMIRGWLLLHISSRVNIAIISDFLRKLMRLPIRFFDTKMVGDITQRVSDHNRIEQFLTGTSLSTVFSLVNLLVFALVLGIYSIPILCLFLAGSALSVGWMLFFLKRRRELDYARFQRMSDNQNNLFEIITGMQEIKMNDSETLHRWEWERVQARLFKISVQSLTLAQYQNSGAVFFTQLKNILVSFIAAKEVLNGQMTLGMMLSVSYIIGQMNAPVDQLLTFFQAAQDAKLSVERLSEIHNREDEETGGELTPDYELELQEGNELLNGLNGANHRKGLRIENVSFRYGGPDSPLVLDRVSLHIPYGKVTAIVGASGSGKTTLMKLLLKFYEPVEGDIYMGSTPLKRISAKWWRKQCGVVMADGHIFSNTIERNISVQEDTDRKRLLEAVKMANVEAFISELPAGFATQIGNTGNGISSGQKQRILIARAIYKNPHFLLMDEATSTLDATNERVIIDNLERFFRGRTVVVIAHRLSTVKHADQIVVMQHGRIVELGNHKTLTAQRGTYYELVKNQLELETQ</sequence>
<dbReference type="InterPro" id="IPR027417">
    <property type="entry name" value="P-loop_NTPase"/>
</dbReference>
<dbReference type="InterPro" id="IPR017871">
    <property type="entry name" value="ABC_transporter-like_CS"/>
</dbReference>
<dbReference type="SMART" id="SM00382">
    <property type="entry name" value="AAA"/>
    <property type="match status" value="1"/>
</dbReference>
<dbReference type="EMBL" id="QTJU01000008">
    <property type="protein sequence ID" value="RFM26700.1"/>
    <property type="molecule type" value="Genomic_DNA"/>
</dbReference>
<keyword evidence="4 10" id="KW-0812">Transmembrane</keyword>